<dbReference type="Proteomes" id="UP000516173">
    <property type="component" value="Chromosome"/>
</dbReference>
<organism evidence="2 3">
    <name type="scientific">Nocardia wallacei</name>
    <dbReference type="NCBI Taxonomy" id="480035"/>
    <lineage>
        <taxon>Bacteria</taxon>
        <taxon>Bacillati</taxon>
        <taxon>Actinomycetota</taxon>
        <taxon>Actinomycetes</taxon>
        <taxon>Mycobacteriales</taxon>
        <taxon>Nocardiaceae</taxon>
        <taxon>Nocardia</taxon>
    </lineage>
</organism>
<accession>A0A7G1KDS8</accession>
<feature type="region of interest" description="Disordered" evidence="1">
    <location>
        <begin position="142"/>
        <end position="201"/>
    </location>
</feature>
<keyword evidence="3" id="KW-1185">Reference proteome</keyword>
<dbReference type="Gene3D" id="2.60.40.1890">
    <property type="entry name" value="PCu(A)C copper chaperone"/>
    <property type="match status" value="1"/>
</dbReference>
<dbReference type="InterPro" id="IPR007410">
    <property type="entry name" value="LpqE-like"/>
</dbReference>
<name>A0A7G1KDS8_9NOCA</name>
<feature type="compositionally biased region" description="Basic residues" evidence="1">
    <location>
        <begin position="12"/>
        <end position="23"/>
    </location>
</feature>
<evidence type="ECO:0008006" key="4">
    <source>
        <dbReference type="Google" id="ProtNLM"/>
    </source>
</evidence>
<evidence type="ECO:0000313" key="2">
    <source>
        <dbReference type="EMBL" id="BCK52686.1"/>
    </source>
</evidence>
<dbReference type="AlphaFoldDB" id="A0A7G1KDS8"/>
<feature type="compositionally biased region" description="Basic and acidic residues" evidence="1">
    <location>
        <begin position="250"/>
        <end position="267"/>
    </location>
</feature>
<dbReference type="Pfam" id="PF04314">
    <property type="entry name" value="PCuAC"/>
    <property type="match status" value="1"/>
</dbReference>
<dbReference type="KEGG" id="nwl:NWFMUON74_04580"/>
<feature type="compositionally biased region" description="Low complexity" evidence="1">
    <location>
        <begin position="148"/>
        <end position="192"/>
    </location>
</feature>
<feature type="region of interest" description="Disordered" evidence="1">
    <location>
        <begin position="1"/>
        <end position="23"/>
    </location>
</feature>
<evidence type="ECO:0000313" key="3">
    <source>
        <dbReference type="Proteomes" id="UP000516173"/>
    </source>
</evidence>
<feature type="region of interest" description="Disordered" evidence="1">
    <location>
        <begin position="241"/>
        <end position="267"/>
    </location>
</feature>
<reference evidence="2 3" key="1">
    <citation type="submission" date="2020-08" db="EMBL/GenBank/DDBJ databases">
        <title>Genome Sequencing of Nocardia wallacei strain FMUON74 and assembly.</title>
        <authorList>
            <person name="Toyokawa M."/>
            <person name="Uesaka K."/>
        </authorList>
    </citation>
    <scope>NUCLEOTIDE SEQUENCE [LARGE SCALE GENOMIC DNA]</scope>
    <source>
        <strain evidence="2 3">FMUON74</strain>
    </source>
</reference>
<dbReference type="EMBL" id="AP023396">
    <property type="protein sequence ID" value="BCK52686.1"/>
    <property type="molecule type" value="Genomic_DNA"/>
</dbReference>
<sequence length="267" mass="26582">MTALNATTASKAPRRALRKAPRRVVRKAPRRVVAVAAVAAGAALALSGCSAGQISQTASQVAAVNGNSANVGKVALRDVRILLPQSEEYTNAKGGKALLAFSAINDGATKPDELASITSDLGQVKITPANPQLPFQQTLVAGKRGEAHASAPSSSAAPSSTAPSSTAASSTPASGTSASAAPTTTGAAAGHQAEGHGAAEHPAEPAAPILVEITGLTRDVTPGLTYQVTFNFKENGTVQVPVPVDAGPDTARKEGAPAAEGEHKGGH</sequence>
<gene>
    <name evidence="2" type="ORF">NWFMUON74_04580</name>
</gene>
<dbReference type="InterPro" id="IPR036182">
    <property type="entry name" value="PCuAC_sf"/>
</dbReference>
<protein>
    <recommendedName>
        <fullName evidence="4">Lipoprotein lpqE</fullName>
    </recommendedName>
</protein>
<proteinExistence type="predicted"/>
<dbReference type="GeneID" id="80345080"/>
<evidence type="ECO:0000256" key="1">
    <source>
        <dbReference type="SAM" id="MobiDB-lite"/>
    </source>
</evidence>
<dbReference type="RefSeq" id="WP_232110804.1">
    <property type="nucleotide sequence ID" value="NZ_AP023396.1"/>
</dbReference>